<dbReference type="NCBIfam" id="TIGR04104">
    <property type="entry name" value="cxxc_20_cxxc"/>
    <property type="match status" value="1"/>
</dbReference>
<protein>
    <submittedName>
        <fullName evidence="1">Uncharacterized protein</fullName>
    </submittedName>
</protein>
<sequence>MPICQNCGEKWSWRQTMKTLFKLKCPHCSTKQYESTSSRLRSGILTIPKHTYKGLI</sequence>
<dbReference type="Proteomes" id="UP000676917">
    <property type="component" value="Unassembled WGS sequence"/>
</dbReference>
<reference evidence="1" key="1">
    <citation type="submission" date="2021-03" db="EMBL/GenBank/DDBJ databases">
        <title>Antimicrobial resistance genes in bacteria isolated from Japanese honey, and their potential for conferring macrolide and lincosamide resistance in the American foulbrood pathogen Paenibacillus larvae.</title>
        <authorList>
            <person name="Okamoto M."/>
            <person name="Kumagai M."/>
            <person name="Kanamori H."/>
            <person name="Takamatsu D."/>
        </authorList>
    </citation>
    <scope>NUCLEOTIDE SEQUENCE</scope>
    <source>
        <strain evidence="1">J43TS3</strain>
    </source>
</reference>
<comment type="caution">
    <text evidence="1">The sequence shown here is derived from an EMBL/GenBank/DDBJ whole genome shotgun (WGS) entry which is preliminary data.</text>
</comment>
<dbReference type="EMBL" id="BORP01000006">
    <property type="protein sequence ID" value="GIO28384.1"/>
    <property type="molecule type" value="Genomic_DNA"/>
</dbReference>
<evidence type="ECO:0000313" key="2">
    <source>
        <dbReference type="Proteomes" id="UP000676917"/>
    </source>
</evidence>
<dbReference type="RefSeq" id="WP_212921826.1">
    <property type="nucleotide sequence ID" value="NZ_BORP01000006.1"/>
</dbReference>
<evidence type="ECO:0000313" key="1">
    <source>
        <dbReference type="EMBL" id="GIO28384.1"/>
    </source>
</evidence>
<proteinExistence type="predicted"/>
<accession>A0A919X9M4</accession>
<gene>
    <name evidence="1" type="ORF">J43TS3_29950</name>
</gene>
<organism evidence="1 2">
    <name type="scientific">Ornithinibacillus bavariensis</name>
    <dbReference type="NCBI Taxonomy" id="545502"/>
    <lineage>
        <taxon>Bacteria</taxon>
        <taxon>Bacillati</taxon>
        <taxon>Bacillota</taxon>
        <taxon>Bacilli</taxon>
        <taxon>Bacillales</taxon>
        <taxon>Bacillaceae</taxon>
        <taxon>Ornithinibacillus</taxon>
    </lineage>
</organism>
<keyword evidence="2" id="KW-1185">Reference proteome</keyword>
<dbReference type="AlphaFoldDB" id="A0A919X9M4"/>
<dbReference type="InterPro" id="IPR026369">
    <property type="entry name" value="CxxC_20_CxxC"/>
</dbReference>
<name>A0A919X9M4_9BACI</name>